<evidence type="ECO:0000259" key="4">
    <source>
        <dbReference type="Pfam" id="PF16656"/>
    </source>
</evidence>
<keyword evidence="1 2" id="KW-0732">Signal</keyword>
<evidence type="ECO:0000256" key="1">
    <source>
        <dbReference type="ARBA" id="ARBA00022729"/>
    </source>
</evidence>
<dbReference type="Pfam" id="PF00149">
    <property type="entry name" value="Metallophos"/>
    <property type="match status" value="1"/>
</dbReference>
<dbReference type="Gene3D" id="2.60.40.380">
    <property type="entry name" value="Purple acid phosphatase-like, N-terminal"/>
    <property type="match status" value="1"/>
</dbReference>
<dbReference type="Pfam" id="PF16656">
    <property type="entry name" value="Pur_ac_phosph_N"/>
    <property type="match status" value="1"/>
</dbReference>
<dbReference type="Proteomes" id="UP001595805">
    <property type="component" value="Unassembled WGS sequence"/>
</dbReference>
<gene>
    <name evidence="5" type="ORF">ACFOSV_00915</name>
</gene>
<proteinExistence type="predicted"/>
<name>A0ABV8APX0_9BACT</name>
<dbReference type="InterPro" id="IPR015914">
    <property type="entry name" value="PAPs_N"/>
</dbReference>
<keyword evidence="6" id="KW-1185">Reference proteome</keyword>
<comment type="caution">
    <text evidence="5">The sequence shown here is derived from an EMBL/GenBank/DDBJ whole genome shotgun (WGS) entry which is preliminary data.</text>
</comment>
<dbReference type="CDD" id="cd00063">
    <property type="entry name" value="FN3"/>
    <property type="match status" value="1"/>
</dbReference>
<dbReference type="SUPFAM" id="SSF49363">
    <property type="entry name" value="Purple acid phosphatase, N-terminal domain"/>
    <property type="match status" value="1"/>
</dbReference>
<organism evidence="5 6">
    <name type="scientific">Algoriphagus namhaensis</name>
    <dbReference type="NCBI Taxonomy" id="915353"/>
    <lineage>
        <taxon>Bacteria</taxon>
        <taxon>Pseudomonadati</taxon>
        <taxon>Bacteroidota</taxon>
        <taxon>Cytophagia</taxon>
        <taxon>Cytophagales</taxon>
        <taxon>Cyclobacteriaceae</taxon>
        <taxon>Algoriphagus</taxon>
    </lineage>
</organism>
<dbReference type="PANTHER" id="PTHR45867">
    <property type="entry name" value="PURPLE ACID PHOSPHATASE"/>
    <property type="match status" value="1"/>
</dbReference>
<evidence type="ECO:0000259" key="3">
    <source>
        <dbReference type="Pfam" id="PF00149"/>
    </source>
</evidence>
<dbReference type="Gene3D" id="3.60.21.10">
    <property type="match status" value="1"/>
</dbReference>
<evidence type="ECO:0000313" key="6">
    <source>
        <dbReference type="Proteomes" id="UP001595805"/>
    </source>
</evidence>
<dbReference type="InterPro" id="IPR004843">
    <property type="entry name" value="Calcineurin-like_PHP"/>
</dbReference>
<dbReference type="PANTHER" id="PTHR45867:SF3">
    <property type="entry name" value="ACID PHOSPHATASE TYPE 7"/>
    <property type="match status" value="1"/>
</dbReference>
<feature type="domain" description="Purple acid phosphatase N-terminal" evidence="4">
    <location>
        <begin position="44"/>
        <end position="145"/>
    </location>
</feature>
<dbReference type="InterPro" id="IPR008963">
    <property type="entry name" value="Purple_acid_Pase-like_N"/>
</dbReference>
<protein>
    <submittedName>
        <fullName evidence="5">Fibronectin type III domain-containing protein</fullName>
    </submittedName>
</protein>
<feature type="domain" description="Calcineurin-like phosphoesterase" evidence="3">
    <location>
        <begin position="161"/>
        <end position="347"/>
    </location>
</feature>
<dbReference type="RefSeq" id="WP_377902439.1">
    <property type="nucleotide sequence ID" value="NZ_JBHRZS010000002.1"/>
</dbReference>
<accession>A0ABV8APX0</accession>
<evidence type="ECO:0000313" key="5">
    <source>
        <dbReference type="EMBL" id="MFC3878714.1"/>
    </source>
</evidence>
<dbReference type="InterPro" id="IPR003961">
    <property type="entry name" value="FN3_dom"/>
</dbReference>
<dbReference type="EMBL" id="JBHRZS010000002">
    <property type="protein sequence ID" value="MFC3878714.1"/>
    <property type="molecule type" value="Genomic_DNA"/>
</dbReference>
<sequence>MTNKVFLFVPLFLFFVSTTWSQTPAGADAQRQFLESWSKPTVRPDRIILNVTEDLSTSVNVTWRTSIEVNEGILELAQATADPMFIKKSIQIEAKTEILDLRDVRVAGIRANYHSVTIEKLKPGVTYAYRVGDGTLWSEWFQFTTATEDPDEEFSFLYVGDAQNYILELWSRVVREGFRKAPDAKFFIHAGDLVNHAHREQEWHEWFMAGGFIHSMIPAMPTPGNHEYKPRMENTGNEEPSILSLQWNPQFTLPQNGPKGLEETVYYIDYKDTRIISLNSNDYHKVQANWVEKVLKENTKKWVIITYHHPMFSAAIGRDNDRLRKMWKPIFDKYAVDLVLQGHDHSYARGRVAPENNELDGLNMRDETGTVYVVSISGGKMYEIGGDWTELGAIKDRTAENTQLFQVITIQGDKLVFESFTPVGELYDAFELMKNGDGPNKFVERKGEAIPERVFSTNK</sequence>
<dbReference type="SUPFAM" id="SSF56300">
    <property type="entry name" value="Metallo-dependent phosphatases"/>
    <property type="match status" value="1"/>
</dbReference>
<reference evidence="6" key="1">
    <citation type="journal article" date="2019" name="Int. J. Syst. Evol. Microbiol.">
        <title>The Global Catalogue of Microorganisms (GCM) 10K type strain sequencing project: providing services to taxonomists for standard genome sequencing and annotation.</title>
        <authorList>
            <consortium name="The Broad Institute Genomics Platform"/>
            <consortium name="The Broad Institute Genome Sequencing Center for Infectious Disease"/>
            <person name="Wu L."/>
            <person name="Ma J."/>
        </authorList>
    </citation>
    <scope>NUCLEOTIDE SEQUENCE [LARGE SCALE GENOMIC DNA]</scope>
    <source>
        <strain evidence="6">CCUG 60523</strain>
    </source>
</reference>
<evidence type="ECO:0000256" key="2">
    <source>
        <dbReference type="SAM" id="SignalP"/>
    </source>
</evidence>
<feature type="chain" id="PRO_5046398639" evidence="2">
    <location>
        <begin position="22"/>
        <end position="459"/>
    </location>
</feature>
<feature type="signal peptide" evidence="2">
    <location>
        <begin position="1"/>
        <end position="21"/>
    </location>
</feature>
<dbReference type="InterPro" id="IPR029052">
    <property type="entry name" value="Metallo-depent_PP-like"/>
</dbReference>